<dbReference type="EMBL" id="CP142737">
    <property type="protein sequence ID" value="WUR05202.1"/>
    <property type="molecule type" value="Genomic_DNA"/>
</dbReference>
<gene>
    <name evidence="4" type="ORF">VNE69_12187</name>
</gene>
<dbReference type="PANTHER" id="PTHR11461">
    <property type="entry name" value="SERINE PROTEASE INHIBITOR, SERPIN"/>
    <property type="match status" value="1"/>
</dbReference>
<reference evidence="4" key="1">
    <citation type="journal article" date="2024" name="BMC Genomics">
        <title>Functional annotation of a divergent genome using sequence and structure-based similarity.</title>
        <authorList>
            <person name="Svedberg D."/>
            <person name="Winiger R.R."/>
            <person name="Berg A."/>
            <person name="Sharma H."/>
            <person name="Tellgren-Roth C."/>
            <person name="Debrunner-Vossbrinck B.A."/>
            <person name="Vossbrinck C.R."/>
            <person name="Barandun J."/>
        </authorList>
    </citation>
    <scope>NUCLEOTIDE SEQUENCE</scope>
    <source>
        <strain evidence="4">Illinois isolate</strain>
    </source>
</reference>
<dbReference type="KEGG" id="vnx:VNE69_12187"/>
<sequence>MKMFIEEFVKFSFKLFNYMVSEDRDFFWNSVVSPYSFSQAVSILLNGVNKDIQTEIIEKLGFKYNIEEFNEKSNKYFKILISNCTENLKVENFLLYQNDAEIKKKFVKVTKEFYNVKFIAFDPKNIKQEINKLVADVTNGYKNETYNIFPRGTNLLVLNIMHLDIEWVHKFNKSGIEDFTTFKGPVKQEMMYQTSEFDTYEDSEIISIEMPYLNSDLSFVAVMPKDLVYWETALKNIFSSQKLDDLLGKMTCKNVNLCFPKFKDFHAYDYQDYIKSLGLICLVNNLKLDNIITGSSSISWYILHEMIIDMNMNGNIANKIPNVNASNLLNKSGINLSFNQPFLWFIVKKDVENKCNIPIFMGQYLTPS</sequence>
<dbReference type="SMART" id="SM00093">
    <property type="entry name" value="SERPIN"/>
    <property type="match status" value="1"/>
</dbReference>
<evidence type="ECO:0000256" key="1">
    <source>
        <dbReference type="ARBA" id="ARBA00009500"/>
    </source>
</evidence>
<dbReference type="Gene3D" id="2.30.39.10">
    <property type="entry name" value="Alpha-1-antitrypsin, domain 1"/>
    <property type="match status" value="1"/>
</dbReference>
<protein>
    <submittedName>
        <fullName evidence="4">Serpin-type proteinase inhibitor 14</fullName>
    </submittedName>
</protein>
<dbReference type="Proteomes" id="UP001334084">
    <property type="component" value="Chromosome 12"/>
</dbReference>
<dbReference type="RefSeq" id="XP_065331347.1">
    <property type="nucleotide sequence ID" value="XM_065475275.1"/>
</dbReference>
<dbReference type="Pfam" id="PF00079">
    <property type="entry name" value="Serpin"/>
    <property type="match status" value="1"/>
</dbReference>
<dbReference type="Gene3D" id="3.30.497.10">
    <property type="entry name" value="Antithrombin, subunit I, domain 2"/>
    <property type="match status" value="1"/>
</dbReference>
<name>A0AAX4JHJ9_9MICR</name>
<dbReference type="InterPro" id="IPR036186">
    <property type="entry name" value="Serpin_sf"/>
</dbReference>
<dbReference type="InterPro" id="IPR000215">
    <property type="entry name" value="Serpin_fam"/>
</dbReference>
<accession>A0AAX4JHJ9</accession>
<dbReference type="AlphaFoldDB" id="A0AAX4JHJ9"/>
<dbReference type="GeneID" id="90543049"/>
<evidence type="ECO:0000313" key="4">
    <source>
        <dbReference type="EMBL" id="WUR05202.1"/>
    </source>
</evidence>
<evidence type="ECO:0000313" key="5">
    <source>
        <dbReference type="Proteomes" id="UP001334084"/>
    </source>
</evidence>
<dbReference type="InterPro" id="IPR023796">
    <property type="entry name" value="Serpin_dom"/>
</dbReference>
<dbReference type="InterPro" id="IPR042178">
    <property type="entry name" value="Serpin_sf_1"/>
</dbReference>
<dbReference type="InterPro" id="IPR042185">
    <property type="entry name" value="Serpin_sf_2"/>
</dbReference>
<evidence type="ECO:0000259" key="3">
    <source>
        <dbReference type="SMART" id="SM00093"/>
    </source>
</evidence>
<dbReference type="GO" id="GO:0004867">
    <property type="term" value="F:serine-type endopeptidase inhibitor activity"/>
    <property type="evidence" value="ECO:0007669"/>
    <property type="project" value="InterPro"/>
</dbReference>
<comment type="similarity">
    <text evidence="1 2">Belongs to the serpin family.</text>
</comment>
<dbReference type="SUPFAM" id="SSF56574">
    <property type="entry name" value="Serpins"/>
    <property type="match status" value="1"/>
</dbReference>
<dbReference type="GO" id="GO:0005615">
    <property type="term" value="C:extracellular space"/>
    <property type="evidence" value="ECO:0007669"/>
    <property type="project" value="InterPro"/>
</dbReference>
<proteinExistence type="inferred from homology"/>
<feature type="domain" description="Serpin" evidence="3">
    <location>
        <begin position="13"/>
        <end position="367"/>
    </location>
</feature>
<keyword evidence="5" id="KW-1185">Reference proteome</keyword>
<dbReference type="PANTHER" id="PTHR11461:SF211">
    <property type="entry name" value="GH10112P-RELATED"/>
    <property type="match status" value="1"/>
</dbReference>
<evidence type="ECO:0000256" key="2">
    <source>
        <dbReference type="RuleBase" id="RU000411"/>
    </source>
</evidence>
<organism evidence="4 5">
    <name type="scientific">Vairimorpha necatrix</name>
    <dbReference type="NCBI Taxonomy" id="6039"/>
    <lineage>
        <taxon>Eukaryota</taxon>
        <taxon>Fungi</taxon>
        <taxon>Fungi incertae sedis</taxon>
        <taxon>Microsporidia</taxon>
        <taxon>Nosematidae</taxon>
        <taxon>Vairimorpha</taxon>
    </lineage>
</organism>